<dbReference type="PROSITE" id="PS00086">
    <property type="entry name" value="CYTOCHROME_P450"/>
    <property type="match status" value="1"/>
</dbReference>
<evidence type="ECO:0000256" key="12">
    <source>
        <dbReference type="RuleBase" id="RU000461"/>
    </source>
</evidence>
<keyword evidence="12" id="KW-0503">Monooxygenase</keyword>
<comment type="caution">
    <text evidence="13">The sequence shown here is derived from an EMBL/GenBank/DDBJ whole genome shotgun (WGS) entry which is preliminary data.</text>
</comment>
<dbReference type="EMBL" id="CAJVCH010524633">
    <property type="protein sequence ID" value="CAG7821897.1"/>
    <property type="molecule type" value="Genomic_DNA"/>
</dbReference>
<dbReference type="GO" id="GO:0005789">
    <property type="term" value="C:endoplasmic reticulum membrane"/>
    <property type="evidence" value="ECO:0007669"/>
    <property type="project" value="UniProtKB-SubCell"/>
</dbReference>
<dbReference type="Pfam" id="PF00067">
    <property type="entry name" value="p450"/>
    <property type="match status" value="1"/>
</dbReference>
<evidence type="ECO:0000256" key="5">
    <source>
        <dbReference type="ARBA" id="ARBA00022617"/>
    </source>
</evidence>
<dbReference type="InterPro" id="IPR017972">
    <property type="entry name" value="Cyt_P450_CS"/>
</dbReference>
<dbReference type="Proteomes" id="UP000708208">
    <property type="component" value="Unassembled WGS sequence"/>
</dbReference>
<keyword evidence="14" id="KW-1185">Reference proteome</keyword>
<reference evidence="13" key="1">
    <citation type="submission" date="2021-06" db="EMBL/GenBank/DDBJ databases">
        <authorList>
            <person name="Hodson N. C."/>
            <person name="Mongue J. A."/>
            <person name="Jaron S. K."/>
        </authorList>
    </citation>
    <scope>NUCLEOTIDE SEQUENCE</scope>
</reference>
<evidence type="ECO:0000256" key="4">
    <source>
        <dbReference type="ARBA" id="ARBA00010617"/>
    </source>
</evidence>
<keyword evidence="5 12" id="KW-0349">Heme</keyword>
<dbReference type="InterPro" id="IPR001128">
    <property type="entry name" value="Cyt_P450"/>
</dbReference>
<evidence type="ECO:0000256" key="3">
    <source>
        <dbReference type="ARBA" id="ARBA00004586"/>
    </source>
</evidence>
<evidence type="ECO:0000256" key="8">
    <source>
        <dbReference type="ARBA" id="ARBA00022848"/>
    </source>
</evidence>
<proteinExistence type="inferred from homology"/>
<dbReference type="GO" id="GO:0016705">
    <property type="term" value="F:oxidoreductase activity, acting on paired donors, with incorporation or reduction of molecular oxygen"/>
    <property type="evidence" value="ECO:0007669"/>
    <property type="project" value="InterPro"/>
</dbReference>
<accession>A0A8J2KQ31</accession>
<keyword evidence="9 12" id="KW-0560">Oxidoreductase</keyword>
<evidence type="ECO:0000313" key="14">
    <source>
        <dbReference type="Proteomes" id="UP000708208"/>
    </source>
</evidence>
<dbReference type="InterPro" id="IPR050196">
    <property type="entry name" value="Cytochrome_P450_Monoox"/>
</dbReference>
<evidence type="ECO:0000256" key="1">
    <source>
        <dbReference type="ARBA" id="ARBA00001971"/>
    </source>
</evidence>
<feature type="non-terminal residue" evidence="13">
    <location>
        <position position="112"/>
    </location>
</feature>
<evidence type="ECO:0000256" key="11">
    <source>
        <dbReference type="ARBA" id="ARBA00023136"/>
    </source>
</evidence>
<evidence type="ECO:0008006" key="15">
    <source>
        <dbReference type="Google" id="ProtNLM"/>
    </source>
</evidence>
<dbReference type="PANTHER" id="PTHR24291:SF189">
    <property type="entry name" value="CYTOCHROME P450 4C3-RELATED"/>
    <property type="match status" value="1"/>
</dbReference>
<comment type="similarity">
    <text evidence="4 12">Belongs to the cytochrome P450 family.</text>
</comment>
<evidence type="ECO:0000256" key="7">
    <source>
        <dbReference type="ARBA" id="ARBA00022824"/>
    </source>
</evidence>
<evidence type="ECO:0000256" key="9">
    <source>
        <dbReference type="ARBA" id="ARBA00023002"/>
    </source>
</evidence>
<keyword evidence="11" id="KW-0472">Membrane</keyword>
<evidence type="ECO:0000256" key="2">
    <source>
        <dbReference type="ARBA" id="ARBA00004524"/>
    </source>
</evidence>
<dbReference type="GO" id="GO:0020037">
    <property type="term" value="F:heme binding"/>
    <property type="evidence" value="ECO:0007669"/>
    <property type="project" value="InterPro"/>
</dbReference>
<keyword evidence="7" id="KW-0256">Endoplasmic reticulum</keyword>
<keyword evidence="10 12" id="KW-0408">Iron</keyword>
<comment type="cofactor">
    <cofactor evidence="1">
        <name>heme</name>
        <dbReference type="ChEBI" id="CHEBI:30413"/>
    </cofactor>
</comment>
<keyword evidence="6 12" id="KW-0479">Metal-binding</keyword>
<name>A0A8J2KQ31_9HEXA</name>
<gene>
    <name evidence="13" type="ORF">AFUS01_LOCUS32202</name>
</gene>
<organism evidence="13 14">
    <name type="scientific">Allacma fusca</name>
    <dbReference type="NCBI Taxonomy" id="39272"/>
    <lineage>
        <taxon>Eukaryota</taxon>
        <taxon>Metazoa</taxon>
        <taxon>Ecdysozoa</taxon>
        <taxon>Arthropoda</taxon>
        <taxon>Hexapoda</taxon>
        <taxon>Collembola</taxon>
        <taxon>Symphypleona</taxon>
        <taxon>Sminthuridae</taxon>
        <taxon>Allacma</taxon>
    </lineage>
</organism>
<evidence type="ECO:0000256" key="6">
    <source>
        <dbReference type="ARBA" id="ARBA00022723"/>
    </source>
</evidence>
<dbReference type="OrthoDB" id="1470350at2759"/>
<evidence type="ECO:0000256" key="10">
    <source>
        <dbReference type="ARBA" id="ARBA00023004"/>
    </source>
</evidence>
<dbReference type="PANTHER" id="PTHR24291">
    <property type="entry name" value="CYTOCHROME P450 FAMILY 4"/>
    <property type="match status" value="1"/>
</dbReference>
<keyword evidence="8" id="KW-0492">Microsome</keyword>
<dbReference type="GO" id="GO:0005506">
    <property type="term" value="F:iron ion binding"/>
    <property type="evidence" value="ECO:0007669"/>
    <property type="project" value="InterPro"/>
</dbReference>
<evidence type="ECO:0000313" key="13">
    <source>
        <dbReference type="EMBL" id="CAG7821897.1"/>
    </source>
</evidence>
<dbReference type="GO" id="GO:0004497">
    <property type="term" value="F:monooxygenase activity"/>
    <property type="evidence" value="ECO:0007669"/>
    <property type="project" value="UniProtKB-KW"/>
</dbReference>
<protein>
    <recommendedName>
        <fullName evidence="15">Cytochrome P450</fullName>
    </recommendedName>
</protein>
<sequence length="112" mass="12910">ENTKIPVGCEVHITLIPIQQNEKYFKNAKAFLPDRFLPGNEEQTHLFSYIPFSAGPRNCIGQKFAMLEEKILLANLFRNFAAETDESLDDVVIMLDMITRPRDGFKIRLLPR</sequence>
<comment type="subcellular location">
    <subcellularLocation>
        <location evidence="3">Endoplasmic reticulum membrane</location>
    </subcellularLocation>
    <subcellularLocation>
        <location evidence="2">Microsome membrane</location>
    </subcellularLocation>
</comment>
<dbReference type="AlphaFoldDB" id="A0A8J2KQ31"/>